<dbReference type="AlphaFoldDB" id="A0A7W8ZR91"/>
<evidence type="ECO:0008006" key="3">
    <source>
        <dbReference type="Google" id="ProtNLM"/>
    </source>
</evidence>
<evidence type="ECO:0000313" key="1">
    <source>
        <dbReference type="EMBL" id="MBB5638578.1"/>
    </source>
</evidence>
<dbReference type="Pfam" id="PF12784">
    <property type="entry name" value="PDDEXK_2"/>
    <property type="match status" value="1"/>
</dbReference>
<dbReference type="Proteomes" id="UP000537204">
    <property type="component" value="Unassembled WGS sequence"/>
</dbReference>
<dbReference type="EMBL" id="JACHCE010000009">
    <property type="protein sequence ID" value="MBB5638578.1"/>
    <property type="molecule type" value="Genomic_DNA"/>
</dbReference>
<accession>A0A7W8ZR91</accession>
<dbReference type="RefSeq" id="WP_260171837.1">
    <property type="nucleotide sequence ID" value="NZ_JACHCE010000009.1"/>
</dbReference>
<protein>
    <recommendedName>
        <fullName evidence="3">PD-(D/E)XK nuclease-like transposase</fullName>
    </recommendedName>
</protein>
<evidence type="ECO:0000313" key="2">
    <source>
        <dbReference type="Proteomes" id="UP000537204"/>
    </source>
</evidence>
<organism evidence="1 2">
    <name type="scientific">Pedobacter cryoconitis</name>
    <dbReference type="NCBI Taxonomy" id="188932"/>
    <lineage>
        <taxon>Bacteria</taxon>
        <taxon>Pseudomonadati</taxon>
        <taxon>Bacteroidota</taxon>
        <taxon>Sphingobacteriia</taxon>
        <taxon>Sphingobacteriales</taxon>
        <taxon>Sphingobacteriaceae</taxon>
        <taxon>Pedobacter</taxon>
    </lineage>
</organism>
<name>A0A7W8ZR91_9SPHI</name>
<sequence length="66" mass="7746">MSEIINKYIDPLSDFGFKHLFGAEPNKDIMIEFLNALFDGQKEITDIVYSPTEYAGDEKEYRKVYF</sequence>
<reference evidence="1 2" key="1">
    <citation type="submission" date="2020-08" db="EMBL/GenBank/DDBJ databases">
        <title>Genomic Encyclopedia of Type Strains, Phase IV (KMG-V): Genome sequencing to study the core and pangenomes of soil and plant-associated prokaryotes.</title>
        <authorList>
            <person name="Whitman W."/>
        </authorList>
    </citation>
    <scope>NUCLEOTIDE SEQUENCE [LARGE SCALE GENOMIC DNA]</scope>
    <source>
        <strain evidence="1 2">S3M1</strain>
    </source>
</reference>
<gene>
    <name evidence="1" type="ORF">HDE68_004510</name>
</gene>
<comment type="caution">
    <text evidence="1">The sequence shown here is derived from an EMBL/GenBank/DDBJ whole genome shotgun (WGS) entry which is preliminary data.</text>
</comment>
<proteinExistence type="predicted"/>